<dbReference type="InterPro" id="IPR002052">
    <property type="entry name" value="DNA_methylase_N6_adenine_CS"/>
</dbReference>
<evidence type="ECO:0000256" key="1">
    <source>
        <dbReference type="ARBA" id="ARBA00022603"/>
    </source>
</evidence>
<evidence type="ECO:0000313" key="4">
    <source>
        <dbReference type="Proteomes" id="UP000177434"/>
    </source>
</evidence>
<dbReference type="InterPro" id="IPR004398">
    <property type="entry name" value="RNA_MeTrfase_RsmD"/>
</dbReference>
<dbReference type="PANTHER" id="PTHR43542:SF1">
    <property type="entry name" value="METHYLTRANSFERASE"/>
    <property type="match status" value="1"/>
</dbReference>
<sequence>MSLKFDSSKKLRKEKSKHKVESWEEYETREQAFLKERLQSKEPTISAVVRVTGGKAKNFLIEIPRNTRPLTDRMKVRIFDVLREDIANKKVLDLYAGAGSFGLESLSRGAKEVTFVDASKQADLVLKKNVAHTGFLPQADIVKQKVEEYLPKTIEGDTSYEVIFMDPPYKLYNTKRVKKMQEVVNLASQLLKGIKEKGKKGFKGVLIVKHPRRYPIDKLELQYIKRVETYEFGLNSISFFIVK</sequence>
<reference evidence="3 4" key="1">
    <citation type="journal article" date="2016" name="Nat. Commun.">
        <title>Thousands of microbial genomes shed light on interconnected biogeochemical processes in an aquifer system.</title>
        <authorList>
            <person name="Anantharaman K."/>
            <person name="Brown C.T."/>
            <person name="Hug L.A."/>
            <person name="Sharon I."/>
            <person name="Castelle C.J."/>
            <person name="Probst A.J."/>
            <person name="Thomas B.C."/>
            <person name="Singh A."/>
            <person name="Wilkins M.J."/>
            <person name="Karaoz U."/>
            <person name="Brodie E.L."/>
            <person name="Williams K.H."/>
            <person name="Hubbard S.S."/>
            <person name="Banfield J.F."/>
        </authorList>
    </citation>
    <scope>NUCLEOTIDE SEQUENCE [LARGE SCALE GENOMIC DNA]</scope>
</reference>
<keyword evidence="1" id="KW-0489">Methyltransferase</keyword>
<name>A0A1F4UIA9_9BACT</name>
<dbReference type="Proteomes" id="UP000177434">
    <property type="component" value="Unassembled WGS sequence"/>
</dbReference>
<dbReference type="GO" id="GO:0031167">
    <property type="term" value="P:rRNA methylation"/>
    <property type="evidence" value="ECO:0007669"/>
    <property type="project" value="InterPro"/>
</dbReference>
<dbReference type="EMBL" id="MEUN01000057">
    <property type="protein sequence ID" value="OGC44612.1"/>
    <property type="molecule type" value="Genomic_DNA"/>
</dbReference>
<evidence type="ECO:0000313" key="3">
    <source>
        <dbReference type="EMBL" id="OGC44612.1"/>
    </source>
</evidence>
<gene>
    <name evidence="3" type="ORF">A2400_01610</name>
</gene>
<comment type="caution">
    <text evidence="3">The sequence shown here is derived from an EMBL/GenBank/DDBJ whole genome shotgun (WGS) entry which is preliminary data.</text>
</comment>
<keyword evidence="2" id="KW-0808">Transferase</keyword>
<evidence type="ECO:0008006" key="5">
    <source>
        <dbReference type="Google" id="ProtNLM"/>
    </source>
</evidence>
<evidence type="ECO:0000256" key="2">
    <source>
        <dbReference type="ARBA" id="ARBA00022679"/>
    </source>
</evidence>
<dbReference type="AlphaFoldDB" id="A0A1F4UIA9"/>
<organism evidence="3 4">
    <name type="scientific">candidate division WS6 bacterium RIFOXYB1_FULL_33_14</name>
    <dbReference type="NCBI Taxonomy" id="1817896"/>
    <lineage>
        <taxon>Bacteria</taxon>
        <taxon>Candidatus Dojkabacteria</taxon>
    </lineage>
</organism>
<dbReference type="GO" id="GO:0008168">
    <property type="term" value="F:methyltransferase activity"/>
    <property type="evidence" value="ECO:0007669"/>
    <property type="project" value="UniProtKB-KW"/>
</dbReference>
<accession>A0A1F4UIA9</accession>
<dbReference type="SUPFAM" id="SSF53335">
    <property type="entry name" value="S-adenosyl-L-methionine-dependent methyltransferases"/>
    <property type="match status" value="1"/>
</dbReference>
<dbReference type="PROSITE" id="PS00092">
    <property type="entry name" value="N6_MTASE"/>
    <property type="match status" value="1"/>
</dbReference>
<proteinExistence type="predicted"/>
<protein>
    <recommendedName>
        <fullName evidence="5">16S rRNA (Guanine(966)-N(2))-methyltransferase RsmD</fullName>
    </recommendedName>
</protein>
<dbReference type="Pfam" id="PF03602">
    <property type="entry name" value="Cons_hypoth95"/>
    <property type="match status" value="1"/>
</dbReference>
<dbReference type="PANTHER" id="PTHR43542">
    <property type="entry name" value="METHYLTRANSFERASE"/>
    <property type="match status" value="1"/>
</dbReference>
<dbReference type="GO" id="GO:0003676">
    <property type="term" value="F:nucleic acid binding"/>
    <property type="evidence" value="ECO:0007669"/>
    <property type="project" value="InterPro"/>
</dbReference>
<dbReference type="InterPro" id="IPR029063">
    <property type="entry name" value="SAM-dependent_MTases_sf"/>
</dbReference>
<dbReference type="CDD" id="cd02440">
    <property type="entry name" value="AdoMet_MTases"/>
    <property type="match status" value="1"/>
</dbReference>
<dbReference type="Gene3D" id="3.40.50.150">
    <property type="entry name" value="Vaccinia Virus protein VP39"/>
    <property type="match status" value="1"/>
</dbReference>